<organism evidence="7 8">
    <name type="scientific">Desulforamulus aquiferis</name>
    <dbReference type="NCBI Taxonomy" id="1397668"/>
    <lineage>
        <taxon>Bacteria</taxon>
        <taxon>Bacillati</taxon>
        <taxon>Bacillota</taxon>
        <taxon>Clostridia</taxon>
        <taxon>Eubacteriales</taxon>
        <taxon>Peptococcaceae</taxon>
        <taxon>Desulforamulus</taxon>
    </lineage>
</organism>
<dbReference type="Pfam" id="PF00916">
    <property type="entry name" value="Sulfate_transp"/>
    <property type="match status" value="1"/>
</dbReference>
<evidence type="ECO:0000313" key="7">
    <source>
        <dbReference type="EMBL" id="MDO7787078.1"/>
    </source>
</evidence>
<feature type="transmembrane region" description="Helical" evidence="5">
    <location>
        <begin position="21"/>
        <end position="45"/>
    </location>
</feature>
<feature type="transmembrane region" description="Helical" evidence="5">
    <location>
        <begin position="348"/>
        <end position="366"/>
    </location>
</feature>
<keyword evidence="8" id="KW-1185">Reference proteome</keyword>
<dbReference type="InterPro" id="IPR002645">
    <property type="entry name" value="STAS_dom"/>
</dbReference>
<feature type="transmembrane region" description="Helical" evidence="5">
    <location>
        <begin position="253"/>
        <end position="272"/>
    </location>
</feature>
<keyword evidence="4 5" id="KW-0472">Membrane</keyword>
<dbReference type="RefSeq" id="WP_304542208.1">
    <property type="nucleotide sequence ID" value="NZ_JARPTC010000010.1"/>
</dbReference>
<dbReference type="InterPro" id="IPR036513">
    <property type="entry name" value="STAS_dom_sf"/>
</dbReference>
<reference evidence="7" key="2">
    <citation type="submission" date="2023-03" db="EMBL/GenBank/DDBJ databases">
        <authorList>
            <person name="Zhang Z."/>
        </authorList>
    </citation>
    <scope>NUCLEOTIDE SEQUENCE</scope>
    <source>
        <strain evidence="7">DSA</strain>
    </source>
</reference>
<dbReference type="CDD" id="cd07042">
    <property type="entry name" value="STAS_SulP_like_sulfate_transporter"/>
    <property type="match status" value="1"/>
</dbReference>
<feature type="transmembrane region" description="Helical" evidence="5">
    <location>
        <begin position="326"/>
        <end position="342"/>
    </location>
</feature>
<evidence type="ECO:0000256" key="2">
    <source>
        <dbReference type="ARBA" id="ARBA00022692"/>
    </source>
</evidence>
<evidence type="ECO:0000256" key="1">
    <source>
        <dbReference type="ARBA" id="ARBA00004141"/>
    </source>
</evidence>
<dbReference type="EMBL" id="JARPTC010000010">
    <property type="protein sequence ID" value="MDO7787078.1"/>
    <property type="molecule type" value="Genomic_DNA"/>
</dbReference>
<dbReference type="GO" id="GO:0016020">
    <property type="term" value="C:membrane"/>
    <property type="evidence" value="ECO:0007669"/>
    <property type="project" value="UniProtKB-SubCell"/>
</dbReference>
<dbReference type="Gene3D" id="3.30.750.24">
    <property type="entry name" value="STAS domain"/>
    <property type="match status" value="1"/>
</dbReference>
<feature type="transmembrane region" description="Helical" evidence="5">
    <location>
        <begin position="203"/>
        <end position="220"/>
    </location>
</feature>
<dbReference type="SUPFAM" id="SSF52091">
    <property type="entry name" value="SpoIIaa-like"/>
    <property type="match status" value="1"/>
</dbReference>
<evidence type="ECO:0000313" key="8">
    <source>
        <dbReference type="Proteomes" id="UP001172911"/>
    </source>
</evidence>
<comment type="caution">
    <text evidence="7">The sequence shown here is derived from an EMBL/GenBank/DDBJ whole genome shotgun (WGS) entry which is preliminary data.</text>
</comment>
<name>A0AAW7ZCR3_9FIRM</name>
<dbReference type="PROSITE" id="PS50801">
    <property type="entry name" value="STAS"/>
    <property type="match status" value="1"/>
</dbReference>
<evidence type="ECO:0000256" key="3">
    <source>
        <dbReference type="ARBA" id="ARBA00022989"/>
    </source>
</evidence>
<gene>
    <name evidence="7" type="ORF">P6N53_07595</name>
</gene>
<comment type="subcellular location">
    <subcellularLocation>
        <location evidence="1">Membrane</location>
        <topology evidence="1">Multi-pass membrane protein</topology>
    </subcellularLocation>
</comment>
<protein>
    <submittedName>
        <fullName evidence="7">SulP family inorganic anion transporter</fullName>
    </submittedName>
</protein>
<feature type="transmembrane region" description="Helical" evidence="5">
    <location>
        <begin position="76"/>
        <end position="93"/>
    </location>
</feature>
<feature type="transmembrane region" description="Helical" evidence="5">
    <location>
        <begin position="51"/>
        <end position="69"/>
    </location>
</feature>
<dbReference type="InterPro" id="IPR011547">
    <property type="entry name" value="SLC26A/SulP_dom"/>
</dbReference>
<dbReference type="InterPro" id="IPR001902">
    <property type="entry name" value="SLC26A/SulP_fam"/>
</dbReference>
<reference evidence="7" key="1">
    <citation type="journal article" date="2023" name="J. Hazard. Mater.">
        <title>Anaerobic biodegradation of pyrene and benzo[a]pyrene by a new sulfate-reducing Desulforamulus aquiferis strain DSA.</title>
        <authorList>
            <person name="Zhang Z."/>
            <person name="Sun J."/>
            <person name="Gong X."/>
            <person name="Wang C."/>
            <person name="Wang H."/>
        </authorList>
    </citation>
    <scope>NUCLEOTIDE SEQUENCE</scope>
    <source>
        <strain evidence="7">DSA</strain>
    </source>
</reference>
<feature type="transmembrane region" description="Helical" evidence="5">
    <location>
        <begin position="99"/>
        <end position="119"/>
    </location>
</feature>
<dbReference type="AlphaFoldDB" id="A0AAW7ZCR3"/>
<feature type="transmembrane region" description="Helical" evidence="5">
    <location>
        <begin position="175"/>
        <end position="196"/>
    </location>
</feature>
<keyword evidence="3 5" id="KW-1133">Transmembrane helix</keyword>
<evidence type="ECO:0000256" key="4">
    <source>
        <dbReference type="ARBA" id="ARBA00023136"/>
    </source>
</evidence>
<dbReference type="Proteomes" id="UP001172911">
    <property type="component" value="Unassembled WGS sequence"/>
</dbReference>
<keyword evidence="2 5" id="KW-0812">Transmembrane</keyword>
<accession>A0AAW7ZCR3</accession>
<dbReference type="PANTHER" id="PTHR11814">
    <property type="entry name" value="SULFATE TRANSPORTER"/>
    <property type="match status" value="1"/>
</dbReference>
<proteinExistence type="predicted"/>
<dbReference type="GO" id="GO:0055085">
    <property type="term" value="P:transmembrane transport"/>
    <property type="evidence" value="ECO:0007669"/>
    <property type="project" value="InterPro"/>
</dbReference>
<dbReference type="Pfam" id="PF01740">
    <property type="entry name" value="STAS"/>
    <property type="match status" value="1"/>
</dbReference>
<evidence type="ECO:0000259" key="6">
    <source>
        <dbReference type="PROSITE" id="PS50801"/>
    </source>
</evidence>
<feature type="domain" description="STAS" evidence="6">
    <location>
        <begin position="445"/>
        <end position="555"/>
    </location>
</feature>
<evidence type="ECO:0000256" key="5">
    <source>
        <dbReference type="SAM" id="Phobius"/>
    </source>
</evidence>
<feature type="transmembrane region" description="Helical" evidence="5">
    <location>
        <begin position="131"/>
        <end position="155"/>
    </location>
</feature>
<feature type="transmembrane region" description="Helical" evidence="5">
    <location>
        <begin position="378"/>
        <end position="398"/>
    </location>
</feature>
<sequence length="573" mass="61153">MSIGKFIPIVDTIRTYDKKDLRFDFIAAMTVAVVALPQSMAYAMIAGVNPAYGLYSAIVLTILGSAFGSSNHLATGPTNAICLLIASYMAIYAGQGDFFATLFLLTFMVGAIQFIMGTFRLGSLVNYVSHAVIVGFTAGAGIIIAMGQLNNLLGVKLPDGHLSSIGKVIACFENIGTTNLVALGLGLFTIAVILLCRRINKNLPGALLGIIFSVMLVMLFDLEKYGLKMAGDIPQAIPPLSMPNFSLSAITDLASGSIVIAIIGLVEAVAISKAIASRTLQKIDPNQEFIGQGIANMGGAFLSSIAGSGSFTRSAITYQNGGKTRLAGVLVGIIILIVLIFFAPYAKYIPNASLAGVIMVVAYSMVDKKALVKVLKTNFNDAVVLLVTMFTTIFAPHLEQAIYAGVATSLLLYLKDSGVAGVRTLAPIQATDGRFVEQEINGERPSIAIIQLEGSLYFGSASDLEKKLSEAYGESKVYLVRFKGVSVIDITALEVIEAFINRGMADGNRVILSGVTPKIHRMLERMHVIKHIGEENIFTQEDEVFASSGKALEEANSFVRSVSYSVKERPIQI</sequence>